<evidence type="ECO:0000256" key="2">
    <source>
        <dbReference type="ARBA" id="ARBA00022963"/>
    </source>
</evidence>
<keyword evidence="3" id="KW-0443">Lipid metabolism</keyword>
<proteinExistence type="predicted"/>
<reference evidence="4 5" key="1">
    <citation type="submission" date="2023-07" db="EMBL/GenBank/DDBJ databases">
        <title>Comparative genomics of wheat-associated soil bacteria to identify genetic determinants of phenazine resistance.</title>
        <authorList>
            <person name="Mouncey N."/>
        </authorList>
    </citation>
    <scope>NUCLEOTIDE SEQUENCE [LARGE SCALE GENOMIC DNA]</scope>
    <source>
        <strain evidence="4 5">W4I11</strain>
    </source>
</reference>
<dbReference type="Proteomes" id="UP001237780">
    <property type="component" value="Unassembled WGS sequence"/>
</dbReference>
<dbReference type="RefSeq" id="WP_307282088.1">
    <property type="nucleotide sequence ID" value="NZ_JAUSZT010000003.1"/>
</dbReference>
<dbReference type="SUPFAM" id="SSF53474">
    <property type="entry name" value="alpha/beta-Hydrolases"/>
    <property type="match status" value="1"/>
</dbReference>
<name>A0ABU0SAI2_9HYPH</name>
<evidence type="ECO:0000256" key="3">
    <source>
        <dbReference type="ARBA" id="ARBA00023098"/>
    </source>
</evidence>
<protein>
    <submittedName>
        <fullName evidence="4">Dienelactone hydrolase</fullName>
    </submittedName>
</protein>
<dbReference type="Pfam" id="PF07224">
    <property type="entry name" value="Chlorophyllase"/>
    <property type="match status" value="1"/>
</dbReference>
<organism evidence="4 5">
    <name type="scientific">Phyllobacterium ifriqiyense</name>
    <dbReference type="NCBI Taxonomy" id="314238"/>
    <lineage>
        <taxon>Bacteria</taxon>
        <taxon>Pseudomonadati</taxon>
        <taxon>Pseudomonadota</taxon>
        <taxon>Alphaproteobacteria</taxon>
        <taxon>Hyphomicrobiales</taxon>
        <taxon>Phyllobacteriaceae</taxon>
        <taxon>Phyllobacterium</taxon>
    </lineage>
</organism>
<evidence type="ECO:0000313" key="4">
    <source>
        <dbReference type="EMBL" id="MDQ0997753.1"/>
    </source>
</evidence>
<dbReference type="PANTHER" id="PTHR10272:SF0">
    <property type="entry name" value="PLATELET-ACTIVATING FACTOR ACETYLHYDROLASE"/>
    <property type="match status" value="1"/>
</dbReference>
<evidence type="ECO:0000256" key="1">
    <source>
        <dbReference type="ARBA" id="ARBA00022801"/>
    </source>
</evidence>
<accession>A0ABU0SAI2</accession>
<dbReference type="GO" id="GO:0016787">
    <property type="term" value="F:hydrolase activity"/>
    <property type="evidence" value="ECO:0007669"/>
    <property type="project" value="UniProtKB-KW"/>
</dbReference>
<keyword evidence="5" id="KW-1185">Reference proteome</keyword>
<dbReference type="InterPro" id="IPR029058">
    <property type="entry name" value="AB_hydrolase_fold"/>
</dbReference>
<comment type="caution">
    <text evidence="4">The sequence shown here is derived from an EMBL/GenBank/DDBJ whole genome shotgun (WGS) entry which is preliminary data.</text>
</comment>
<gene>
    <name evidence="4" type="ORF">QFZ34_002935</name>
</gene>
<sequence length="692" mass="74870">MGIVTAVPGTSSAVPPEASVVVQDPLVIFDGGKVTTTEQEIAPLAVKEREEVTRFVTTSPDTIENPTFWSSPAYEYDLGNLVASVSTDSSSFTYGQILITPIKGWIRYPMKSVSPTPPGQYPVIVFLHGQHTPADPNYRGYDYLAENLATHGYIVLSIDANAINADGDQSGQSRAQLVLGTLDRLRQINEHGQVDKNGNAGALNKLKGKFDFERIGIMGHSRGGQGVANTIKFNKNRRGASYAGLAVALSVNPTKYITAYPDFADVFIPKTAKTVVSLDEEKFRAAIAKYNIFYAEGSDTASPYDFRAAFLLAPTDFGGNKDLNGVPLAALLPTCDGDMLNLQGAISYDHNRFGNGSDTATRYQIAVQGANHNYYNTTWINDDFSTTAGPGHCMANHTDTIRVSDEDQRRNGLYLINSFMRYHVGGEQQFASWWNGMAQLPEAACPVGRGPCDERVILTIQRNEGQRKLIQHFASAESLSINSLGGPVTSTGFNNLARCDMPDGARSAGNCSPARIAGFEFNSWGGSGLRSIAEHAELSWTKAGATITNDLLGTSAAPHDTLSFRIAVVRPMGQEVLVTLTDNVGKEATIEASDFSGALYNAPKTKAEGRPMIDDPIDKPYSTGQVKMLLNMVAIPLKAFAGIDLNNLKELKLTFPKDRGKVALADIQFQTLGRDQFGPRMVAVQNKNSKAQ</sequence>
<dbReference type="Gene3D" id="3.40.50.1820">
    <property type="entry name" value="alpha/beta hydrolase"/>
    <property type="match status" value="1"/>
</dbReference>
<dbReference type="InterPro" id="IPR017395">
    <property type="entry name" value="Chlorophyllase-like"/>
</dbReference>
<evidence type="ECO:0000313" key="5">
    <source>
        <dbReference type="Proteomes" id="UP001237780"/>
    </source>
</evidence>
<keyword evidence="2" id="KW-0442">Lipid degradation</keyword>
<dbReference type="PANTHER" id="PTHR10272">
    <property type="entry name" value="PLATELET-ACTIVATING FACTOR ACETYLHYDROLASE"/>
    <property type="match status" value="1"/>
</dbReference>
<dbReference type="EMBL" id="JAUSZT010000003">
    <property type="protein sequence ID" value="MDQ0997753.1"/>
    <property type="molecule type" value="Genomic_DNA"/>
</dbReference>
<keyword evidence="1 4" id="KW-0378">Hydrolase</keyword>